<evidence type="ECO:0008006" key="4">
    <source>
        <dbReference type="Google" id="ProtNLM"/>
    </source>
</evidence>
<dbReference type="Proteomes" id="UP001180481">
    <property type="component" value="Chromosome"/>
</dbReference>
<evidence type="ECO:0000313" key="2">
    <source>
        <dbReference type="EMBL" id="WMW77843.1"/>
    </source>
</evidence>
<accession>A0ABY9R9C7</accession>
<dbReference type="RefSeq" id="WP_309532178.1">
    <property type="nucleotide sequence ID" value="NZ_CP133721.1"/>
</dbReference>
<feature type="signal peptide" evidence="1">
    <location>
        <begin position="1"/>
        <end position="25"/>
    </location>
</feature>
<sequence length="584" mass="65624">MKTNLKFKSVALFFSILFSVVFCFAQSTSPFKVRYKGYIKGDITLIANNIVNRVDAFHSSNDSYDERSNYAKLNDEFTMDFIDVDNDITTFSSSSANLTLDNSSNKKIIYAGLYWSATYPYTSGKQIAVNKYKSTDEARENFNQVKLKLPYTTNYQTITGEVIFDGLESDVNETAPYAVYADITSLVQSLPNPCGVYTVADVKATVGKISGGIAAGWSIFFIYEDPEMSGKYINSYDGFAGVTKKPIDINFSGFQTFPEGNVQAKIACMALEGDYSMEGDQLFIKSDLATKFKPLSNKLRKENNFFNSAISLEENYFINRTPKNTNTLGYDAFIMKISNPDNAVIQNNTQGITLRLETFGERYFVFFNAFAVEVTAPDTNENELLVASNDLKQEPILEKNNLTQVETITQPQAEKPKTIVQSKNSESNIIAAAPIVIEKPKVLENKHNTVSKTDNNIAQPLKVNRPIPVESPSVSVPNVASGYYTIVNVFAVHKNAIRFVEKLKKQGLQAAYFINPKNMYRYVYLTKHASFEDATIAYHSNFEQKYKDAAWIMTINKEGNAVSLSIQPLKTNRKQYFIKEEKVV</sequence>
<keyword evidence="3" id="KW-1185">Reference proteome</keyword>
<reference evidence="2" key="1">
    <citation type="submission" date="2023-09" db="EMBL/GenBank/DDBJ databases">
        <title>Flavobacterium sp. 20NA77.7 isolated from freshwater.</title>
        <authorList>
            <person name="Le V."/>
            <person name="Ko S.-R."/>
            <person name="Ahn C.-Y."/>
            <person name="Oh H.-M."/>
        </authorList>
    </citation>
    <scope>NUCLEOTIDE SEQUENCE</scope>
    <source>
        <strain evidence="2">20NA77.7</strain>
    </source>
</reference>
<gene>
    <name evidence="2" type="ORF">RF683_10170</name>
</gene>
<proteinExistence type="predicted"/>
<feature type="chain" id="PRO_5045269409" description="SPOR domain-containing protein" evidence="1">
    <location>
        <begin position="26"/>
        <end position="584"/>
    </location>
</feature>
<protein>
    <recommendedName>
        <fullName evidence="4">SPOR domain-containing protein</fullName>
    </recommendedName>
</protein>
<organism evidence="2 3">
    <name type="scientific">Flavobacterium nakdongensis</name>
    <dbReference type="NCBI Taxonomy" id="3073563"/>
    <lineage>
        <taxon>Bacteria</taxon>
        <taxon>Pseudomonadati</taxon>
        <taxon>Bacteroidota</taxon>
        <taxon>Flavobacteriia</taxon>
        <taxon>Flavobacteriales</taxon>
        <taxon>Flavobacteriaceae</taxon>
        <taxon>Flavobacterium</taxon>
    </lineage>
</organism>
<evidence type="ECO:0000256" key="1">
    <source>
        <dbReference type="SAM" id="SignalP"/>
    </source>
</evidence>
<evidence type="ECO:0000313" key="3">
    <source>
        <dbReference type="Proteomes" id="UP001180481"/>
    </source>
</evidence>
<dbReference type="EMBL" id="CP133721">
    <property type="protein sequence ID" value="WMW77843.1"/>
    <property type="molecule type" value="Genomic_DNA"/>
</dbReference>
<name>A0ABY9R9C7_9FLAO</name>
<keyword evidence="1" id="KW-0732">Signal</keyword>